<dbReference type="PROSITE" id="PS00893">
    <property type="entry name" value="NUDIX_BOX"/>
    <property type="match status" value="1"/>
</dbReference>
<gene>
    <name evidence="5" type="ORF">PGX00_20105</name>
</gene>
<dbReference type="Pfam" id="PF00293">
    <property type="entry name" value="NUDIX"/>
    <property type="match status" value="1"/>
</dbReference>
<keyword evidence="2 3" id="KW-0378">Hydrolase</keyword>
<dbReference type="Gene3D" id="3.90.79.10">
    <property type="entry name" value="Nucleoside Triphosphate Pyrophosphohydrolase"/>
    <property type="match status" value="1"/>
</dbReference>
<organism evidence="5 6">
    <name type="scientific">Vibrio algarum</name>
    <dbReference type="NCBI Taxonomy" id="3020714"/>
    <lineage>
        <taxon>Bacteria</taxon>
        <taxon>Pseudomonadati</taxon>
        <taxon>Pseudomonadota</taxon>
        <taxon>Gammaproteobacteria</taxon>
        <taxon>Vibrionales</taxon>
        <taxon>Vibrionaceae</taxon>
        <taxon>Vibrio</taxon>
    </lineage>
</organism>
<dbReference type="EMBL" id="JAQLOI010000003">
    <property type="protein sequence ID" value="MDB1125838.1"/>
    <property type="molecule type" value="Genomic_DNA"/>
</dbReference>
<dbReference type="InterPro" id="IPR000086">
    <property type="entry name" value="NUDIX_hydrolase_dom"/>
</dbReference>
<accession>A0ABT4YWF2</accession>
<dbReference type="InterPro" id="IPR020476">
    <property type="entry name" value="Nudix_hydrolase"/>
</dbReference>
<evidence type="ECO:0000313" key="6">
    <source>
        <dbReference type="Proteomes" id="UP001210678"/>
    </source>
</evidence>
<comment type="similarity">
    <text evidence="3">Belongs to the Nudix hydrolase family.</text>
</comment>
<evidence type="ECO:0000259" key="4">
    <source>
        <dbReference type="PROSITE" id="PS51462"/>
    </source>
</evidence>
<dbReference type="PANTHER" id="PTHR43736">
    <property type="entry name" value="ADP-RIBOSE PYROPHOSPHATASE"/>
    <property type="match status" value="1"/>
</dbReference>
<evidence type="ECO:0000256" key="3">
    <source>
        <dbReference type="RuleBase" id="RU003476"/>
    </source>
</evidence>
<dbReference type="RefSeq" id="WP_272139911.1">
    <property type="nucleotide sequence ID" value="NZ_JAQLOI010000003.1"/>
</dbReference>
<evidence type="ECO:0000256" key="1">
    <source>
        <dbReference type="ARBA" id="ARBA00001946"/>
    </source>
</evidence>
<comment type="cofactor">
    <cofactor evidence="1">
        <name>Mg(2+)</name>
        <dbReference type="ChEBI" id="CHEBI:18420"/>
    </cofactor>
</comment>
<proteinExistence type="inferred from homology"/>
<dbReference type="PANTHER" id="PTHR43736:SF1">
    <property type="entry name" value="DIHYDRONEOPTERIN TRIPHOSPHATE DIPHOSPHATASE"/>
    <property type="match status" value="1"/>
</dbReference>
<evidence type="ECO:0000313" key="5">
    <source>
        <dbReference type="EMBL" id="MDB1125838.1"/>
    </source>
</evidence>
<protein>
    <submittedName>
        <fullName evidence="5">NUDIX domain-containing protein</fullName>
    </submittedName>
</protein>
<dbReference type="Proteomes" id="UP001210678">
    <property type="component" value="Unassembled WGS sequence"/>
</dbReference>
<name>A0ABT4YWF2_9VIBR</name>
<dbReference type="InterPro" id="IPR020084">
    <property type="entry name" value="NUDIX_hydrolase_CS"/>
</dbReference>
<dbReference type="InterPro" id="IPR015797">
    <property type="entry name" value="NUDIX_hydrolase-like_dom_sf"/>
</dbReference>
<dbReference type="CDD" id="cd04681">
    <property type="entry name" value="NUDIX_Hydrolase"/>
    <property type="match status" value="1"/>
</dbReference>
<reference evidence="5 6" key="1">
    <citation type="submission" date="2023-01" db="EMBL/GenBank/DDBJ databases">
        <title>Vibrio sp. KJ40-1 sp.nov, isolated from marine algae.</title>
        <authorList>
            <person name="Butt M."/>
            <person name="Kim J.M.J."/>
            <person name="Jeon C.O.C."/>
        </authorList>
    </citation>
    <scope>NUCLEOTIDE SEQUENCE [LARGE SCALE GENOMIC DNA]</scope>
    <source>
        <strain evidence="5 6">KJ40-1</strain>
    </source>
</reference>
<dbReference type="SUPFAM" id="SSF55811">
    <property type="entry name" value="Nudix"/>
    <property type="match status" value="1"/>
</dbReference>
<keyword evidence="6" id="KW-1185">Reference proteome</keyword>
<feature type="domain" description="Nudix hydrolase" evidence="4">
    <location>
        <begin position="32"/>
        <end position="164"/>
    </location>
</feature>
<sequence length="172" mass="19329">MQFCPKCGSKSLVIQDTPAKLYTCSECTFTLFQNVAAAVMVVITCKDEVLIAIRGREPGIGMWDFPGGFADPDETLEEAVIRELYEELDLVVDSAIYVGSNPNTYPYKDIIYKTCDSFFVVELDEKPKMKAQDDVAQILWVAITDVEISKFAFESAKVAFQQLIGFKKEIIR</sequence>
<dbReference type="PROSITE" id="PS51462">
    <property type="entry name" value="NUDIX"/>
    <property type="match status" value="1"/>
</dbReference>
<dbReference type="PRINTS" id="PR00502">
    <property type="entry name" value="NUDIXFAMILY"/>
</dbReference>
<evidence type="ECO:0000256" key="2">
    <source>
        <dbReference type="ARBA" id="ARBA00022801"/>
    </source>
</evidence>
<comment type="caution">
    <text evidence="5">The sequence shown here is derived from an EMBL/GenBank/DDBJ whole genome shotgun (WGS) entry which is preliminary data.</text>
</comment>